<sequence>MSIREILARLAATEPAQLAEGVRTVLVALVGVGWLTIDDVTVNAIVTVVGVIGSFVLTFLVRKNVTPVAKLGGCDAVIAHDPGTEA</sequence>
<evidence type="ECO:0000313" key="2">
    <source>
        <dbReference type="EMBL" id="TKG66920.1"/>
    </source>
</evidence>
<gene>
    <name evidence="2" type="ORF">FCN18_23695</name>
</gene>
<reference evidence="2 3" key="1">
    <citation type="journal article" date="2015" name="Antonie Van Leeuwenhoek">
        <title>Prauserella endophytica sp. nov., an endophytic actinobacterium isolated from Tamarix taklamakanensis.</title>
        <authorList>
            <person name="Liu J.M."/>
            <person name="Habden X."/>
            <person name="Guo L."/>
            <person name="Tuo L."/>
            <person name="Jiang Z.K."/>
            <person name="Liu S.W."/>
            <person name="Liu X.F."/>
            <person name="Chen L."/>
            <person name="Li R.F."/>
            <person name="Zhang Y.Q."/>
            <person name="Sun C.H."/>
        </authorList>
    </citation>
    <scope>NUCLEOTIDE SEQUENCE [LARGE SCALE GENOMIC DNA]</scope>
    <source>
        <strain evidence="2 3">CGMCC 4.7182</strain>
    </source>
</reference>
<accession>A0ABY2RZV5</accession>
<keyword evidence="1" id="KW-1133">Transmembrane helix</keyword>
<comment type="caution">
    <text evidence="2">The sequence shown here is derived from an EMBL/GenBank/DDBJ whole genome shotgun (WGS) entry which is preliminary data.</text>
</comment>
<evidence type="ECO:0000313" key="3">
    <source>
        <dbReference type="Proteomes" id="UP000309992"/>
    </source>
</evidence>
<proteinExistence type="predicted"/>
<keyword evidence="1" id="KW-0472">Membrane</keyword>
<name>A0ABY2RZV5_9PSEU</name>
<evidence type="ECO:0000256" key="1">
    <source>
        <dbReference type="SAM" id="Phobius"/>
    </source>
</evidence>
<dbReference type="RefSeq" id="WP_112275436.1">
    <property type="nucleotide sequence ID" value="NZ_SWMS01000014.1"/>
</dbReference>
<dbReference type="EMBL" id="SWMS01000014">
    <property type="protein sequence ID" value="TKG66920.1"/>
    <property type="molecule type" value="Genomic_DNA"/>
</dbReference>
<protein>
    <recommendedName>
        <fullName evidence="4">Holin</fullName>
    </recommendedName>
</protein>
<keyword evidence="3" id="KW-1185">Reference proteome</keyword>
<feature type="transmembrane region" description="Helical" evidence="1">
    <location>
        <begin position="21"/>
        <end position="37"/>
    </location>
</feature>
<keyword evidence="1" id="KW-0812">Transmembrane</keyword>
<feature type="transmembrane region" description="Helical" evidence="1">
    <location>
        <begin position="43"/>
        <end position="61"/>
    </location>
</feature>
<organism evidence="2 3">
    <name type="scientific">Prauserella endophytica</name>
    <dbReference type="NCBI Taxonomy" id="1592324"/>
    <lineage>
        <taxon>Bacteria</taxon>
        <taxon>Bacillati</taxon>
        <taxon>Actinomycetota</taxon>
        <taxon>Actinomycetes</taxon>
        <taxon>Pseudonocardiales</taxon>
        <taxon>Pseudonocardiaceae</taxon>
        <taxon>Prauserella</taxon>
        <taxon>Prauserella coralliicola group</taxon>
    </lineage>
</organism>
<evidence type="ECO:0008006" key="4">
    <source>
        <dbReference type="Google" id="ProtNLM"/>
    </source>
</evidence>
<dbReference type="Proteomes" id="UP000309992">
    <property type="component" value="Unassembled WGS sequence"/>
</dbReference>